<keyword evidence="2" id="KW-1185">Reference proteome</keyword>
<accession>A0ABS6YRN3</accession>
<comment type="caution">
    <text evidence="1">The sequence shown here is derived from an EMBL/GenBank/DDBJ whole genome shotgun (WGS) entry which is preliminary data.</text>
</comment>
<name>A0ABS6YRN3_9ACTN</name>
<sequence>MRVTLGRSLRDRLPDLAVAALAGPLAVSGVAKAVTRAEEAEELDWPITSGPLAAPRGVHLVGAAELAAAAVTLVAPGRLAALVPLGGYAALTVAAHRLKGTKCACFGAARLTAVGRTHVAANAAASLVAAAALAASPQRAGRTRAVTAALSAAVTYGTVRALDRRAERDSTARAAACEERVSAVRLYVSDDCPACRSLKHLLRFMEPARRSTVTTTVVKGEDELPPALADLGVPCAQGLDARGEPVCGPVSGIGGVKALIDGVTLSAPAVHRAG</sequence>
<dbReference type="Proteomes" id="UP001197114">
    <property type="component" value="Unassembled WGS sequence"/>
</dbReference>
<evidence type="ECO:0008006" key="3">
    <source>
        <dbReference type="Google" id="ProtNLM"/>
    </source>
</evidence>
<reference evidence="1 2" key="1">
    <citation type="submission" date="2019-11" db="EMBL/GenBank/DDBJ databases">
        <authorList>
            <person name="Ay H."/>
        </authorList>
    </citation>
    <scope>NUCLEOTIDE SEQUENCE [LARGE SCALE GENOMIC DNA]</scope>
    <source>
        <strain evidence="1 2">BG9H</strain>
    </source>
</reference>
<dbReference type="EMBL" id="WMBF01000267">
    <property type="protein sequence ID" value="MBW5424097.1"/>
    <property type="molecule type" value="Genomic_DNA"/>
</dbReference>
<gene>
    <name evidence="1" type="ORF">GKQ77_21435</name>
</gene>
<protein>
    <recommendedName>
        <fullName evidence="3">Methylamine utilization protein MauE</fullName>
    </recommendedName>
</protein>
<dbReference type="RefSeq" id="WP_219690561.1">
    <property type="nucleotide sequence ID" value="NZ_WMBF01000267.1"/>
</dbReference>
<organism evidence="1 2">
    <name type="scientific">Streptomyces anatolicus</name>
    <dbReference type="NCBI Taxonomy" id="2675858"/>
    <lineage>
        <taxon>Bacteria</taxon>
        <taxon>Bacillati</taxon>
        <taxon>Actinomycetota</taxon>
        <taxon>Actinomycetes</taxon>
        <taxon>Kitasatosporales</taxon>
        <taxon>Streptomycetaceae</taxon>
        <taxon>Streptomyces</taxon>
    </lineage>
</organism>
<evidence type="ECO:0000313" key="2">
    <source>
        <dbReference type="Proteomes" id="UP001197114"/>
    </source>
</evidence>
<proteinExistence type="predicted"/>
<evidence type="ECO:0000313" key="1">
    <source>
        <dbReference type="EMBL" id="MBW5424097.1"/>
    </source>
</evidence>